<sequence length="41" mass="4431">MIAIGGVKVTDPDQLISVIMQGGLGYHFFGVSAKKILIREK</sequence>
<dbReference type="Proteomes" id="UP000245934">
    <property type="component" value="Unassembled WGS sequence"/>
</dbReference>
<comment type="caution">
    <text evidence="2">The sequence shown here is derived from an EMBL/GenBank/DDBJ whole genome shotgun (WGS) entry which is preliminary data.</text>
</comment>
<keyword evidence="3" id="KW-1185">Reference proteome</keyword>
<name>A0A2V2N3Q6_9EURY</name>
<dbReference type="InterPro" id="IPR007161">
    <property type="entry name" value="DUF364"/>
</dbReference>
<organism evidence="2 3">
    <name type="scientific">Methanospirillum stamsii</name>
    <dbReference type="NCBI Taxonomy" id="1277351"/>
    <lineage>
        <taxon>Archaea</taxon>
        <taxon>Methanobacteriati</taxon>
        <taxon>Methanobacteriota</taxon>
        <taxon>Stenosarchaea group</taxon>
        <taxon>Methanomicrobia</taxon>
        <taxon>Methanomicrobiales</taxon>
        <taxon>Methanospirillaceae</taxon>
        <taxon>Methanospirillum</taxon>
    </lineage>
</organism>
<evidence type="ECO:0000313" key="2">
    <source>
        <dbReference type="EMBL" id="PWR71148.1"/>
    </source>
</evidence>
<dbReference type="SUPFAM" id="SSF159713">
    <property type="entry name" value="Dhaf3308-like"/>
    <property type="match status" value="1"/>
</dbReference>
<accession>A0A2V2N3Q6</accession>
<evidence type="ECO:0000259" key="1">
    <source>
        <dbReference type="Pfam" id="PF04016"/>
    </source>
</evidence>
<dbReference type="AlphaFoldDB" id="A0A2V2N3Q6"/>
<gene>
    <name evidence="2" type="ORF">DLD82_13835</name>
</gene>
<reference evidence="2 3" key="1">
    <citation type="submission" date="2018-05" db="EMBL/GenBank/DDBJ databases">
        <title>Draft genome of Methanospirillum stamsii Pt1.</title>
        <authorList>
            <person name="Dueholm M.S."/>
            <person name="Nielsen P.H."/>
            <person name="Bakmann L.F."/>
            <person name="Otzen D.E."/>
        </authorList>
    </citation>
    <scope>NUCLEOTIDE SEQUENCE [LARGE SCALE GENOMIC DNA]</scope>
    <source>
        <strain evidence="2 3">Pt1</strain>
    </source>
</reference>
<dbReference type="Pfam" id="PF04016">
    <property type="entry name" value="DUF364"/>
    <property type="match status" value="1"/>
</dbReference>
<proteinExistence type="predicted"/>
<dbReference type="EMBL" id="QGMZ01000035">
    <property type="protein sequence ID" value="PWR71148.1"/>
    <property type="molecule type" value="Genomic_DNA"/>
</dbReference>
<feature type="domain" description="Putative heavy-metal chelation" evidence="1">
    <location>
        <begin position="3"/>
        <end position="37"/>
    </location>
</feature>
<evidence type="ECO:0000313" key="3">
    <source>
        <dbReference type="Proteomes" id="UP000245934"/>
    </source>
</evidence>
<protein>
    <recommendedName>
        <fullName evidence="1">Putative heavy-metal chelation domain-containing protein</fullName>
    </recommendedName>
</protein>